<dbReference type="PANTHER" id="PTHR31490">
    <property type="entry name" value="GLYCOSYL HYDROLASE"/>
    <property type="match status" value="1"/>
</dbReference>
<evidence type="ECO:0000256" key="2">
    <source>
        <dbReference type="ARBA" id="ARBA00007495"/>
    </source>
</evidence>
<keyword evidence="5 9" id="KW-0378">Hydrolase</keyword>
<proteinExistence type="inferred from homology"/>
<dbReference type="PROSITE" id="PS51760">
    <property type="entry name" value="GH10_2"/>
    <property type="match status" value="1"/>
</dbReference>
<evidence type="ECO:0000256" key="3">
    <source>
        <dbReference type="ARBA" id="ARBA00022651"/>
    </source>
</evidence>
<keyword evidence="7 9" id="KW-0326">Glycosidase</keyword>
<dbReference type="RefSeq" id="WP_259505837.1">
    <property type="nucleotide sequence ID" value="NZ_JANLCM010000001.1"/>
</dbReference>
<accession>A0ABT2GRS9</accession>
<evidence type="ECO:0000256" key="5">
    <source>
        <dbReference type="ARBA" id="ARBA00022801"/>
    </source>
</evidence>
<evidence type="ECO:0000259" key="10">
    <source>
        <dbReference type="PROSITE" id="PS51760"/>
    </source>
</evidence>
<dbReference type="Pfam" id="PF00331">
    <property type="entry name" value="Glyco_hydro_10"/>
    <property type="match status" value="1"/>
</dbReference>
<evidence type="ECO:0000256" key="8">
    <source>
        <dbReference type="ARBA" id="ARBA00023326"/>
    </source>
</evidence>
<keyword evidence="12" id="KW-1185">Reference proteome</keyword>
<dbReference type="SMART" id="SM00633">
    <property type="entry name" value="Glyco_10"/>
    <property type="match status" value="1"/>
</dbReference>
<comment type="catalytic activity">
    <reaction evidence="1 9">
        <text>Endohydrolysis of (1-&gt;4)-beta-D-xylosidic linkages in xylans.</text>
        <dbReference type="EC" id="3.2.1.8"/>
    </reaction>
</comment>
<reference evidence="11" key="1">
    <citation type="submission" date="2022-08" db="EMBL/GenBank/DDBJ databases">
        <authorList>
            <person name="Deng Y."/>
            <person name="Han X.-F."/>
            <person name="Zhang Y.-Q."/>
        </authorList>
    </citation>
    <scope>NUCLEOTIDE SEQUENCE</scope>
    <source>
        <strain evidence="11">CPCC 205763</strain>
    </source>
</reference>
<evidence type="ECO:0000256" key="4">
    <source>
        <dbReference type="ARBA" id="ARBA00022729"/>
    </source>
</evidence>
<name>A0ABT2GRS9_9MICO</name>
<gene>
    <name evidence="11" type="ORF">N1027_05105</name>
</gene>
<dbReference type="Gene3D" id="3.20.20.80">
    <property type="entry name" value="Glycosidases"/>
    <property type="match status" value="1"/>
</dbReference>
<evidence type="ECO:0000256" key="1">
    <source>
        <dbReference type="ARBA" id="ARBA00000681"/>
    </source>
</evidence>
<keyword evidence="4" id="KW-0732">Signal</keyword>
<dbReference type="InterPro" id="IPR044846">
    <property type="entry name" value="GH10"/>
</dbReference>
<evidence type="ECO:0000256" key="7">
    <source>
        <dbReference type="ARBA" id="ARBA00023295"/>
    </source>
</evidence>
<keyword evidence="8 9" id="KW-0624">Polysaccharide degradation</keyword>
<keyword evidence="6 9" id="KW-0119">Carbohydrate metabolism</keyword>
<protein>
    <recommendedName>
        <fullName evidence="9">Beta-xylanase</fullName>
        <ecNumber evidence="9">3.2.1.8</ecNumber>
    </recommendedName>
</protein>
<dbReference type="Proteomes" id="UP001165584">
    <property type="component" value="Unassembled WGS sequence"/>
</dbReference>
<keyword evidence="3" id="KW-0858">Xylan degradation</keyword>
<evidence type="ECO:0000256" key="9">
    <source>
        <dbReference type="RuleBase" id="RU361174"/>
    </source>
</evidence>
<dbReference type="EMBL" id="JANLCM010000001">
    <property type="protein sequence ID" value="MCS5717511.1"/>
    <property type="molecule type" value="Genomic_DNA"/>
</dbReference>
<dbReference type="SUPFAM" id="SSF51445">
    <property type="entry name" value="(Trans)glycosidases"/>
    <property type="match status" value="1"/>
</dbReference>
<sequence length="432" mass="47387">MTVDDPTGRTLSARVALTDRDGRPLERRPVVVEQLRHDFGFGNIGFDFVEWIGGPPDGQSGRALEFFGGSLTQSPEALASEWLELFNLATLPFYWRGFEPERGHPETARLHKTAEWFGAQGVTVKGHPLLWHTLTPEWLVELDDAAVEAAIRDHIASLVTDFSGVIDLWDAINEAVILPVFTAEENAVTRLARKKGRVGMVAMAFEVAREANPGARFVLNDFDLSADYERLIEECLDAGIRIDALGLQTHMHQGYRGEDDISEKIGRFARFGLPLQLTETTLLSGDLMPKEIVDLNDYVVDSWPSTDEGEARQAEEIVRHYRNVVAHPQVESLTYWGITDEGAWLGAPSGILRGDGSRKPAFDALHGLVRGEWWQAPTSTESSDDGSIEVRGFAGSYLVSTDAGSGELHLAPGGTDAVTVTIGEDAHARSNG</sequence>
<dbReference type="PANTHER" id="PTHR31490:SF88">
    <property type="entry name" value="BETA-XYLANASE"/>
    <property type="match status" value="1"/>
</dbReference>
<evidence type="ECO:0000313" key="12">
    <source>
        <dbReference type="Proteomes" id="UP001165584"/>
    </source>
</evidence>
<dbReference type="PRINTS" id="PR00134">
    <property type="entry name" value="GLHYDRLASE10"/>
</dbReference>
<comment type="similarity">
    <text evidence="2 9">Belongs to the glycosyl hydrolase 10 (cellulase F) family.</text>
</comment>
<dbReference type="InterPro" id="IPR001000">
    <property type="entry name" value="GH10_dom"/>
</dbReference>
<dbReference type="EC" id="3.2.1.8" evidence="9"/>
<dbReference type="InterPro" id="IPR017853">
    <property type="entry name" value="GH"/>
</dbReference>
<evidence type="ECO:0000256" key="6">
    <source>
        <dbReference type="ARBA" id="ARBA00023277"/>
    </source>
</evidence>
<feature type="domain" description="GH10" evidence="10">
    <location>
        <begin position="58"/>
        <end position="368"/>
    </location>
</feature>
<comment type="caution">
    <text evidence="11">The sequence shown here is derived from an EMBL/GenBank/DDBJ whole genome shotgun (WGS) entry which is preliminary data.</text>
</comment>
<organism evidence="11 12">
    <name type="scientific">Herbiconiux aconitum</name>
    <dbReference type="NCBI Taxonomy" id="2970913"/>
    <lineage>
        <taxon>Bacteria</taxon>
        <taxon>Bacillati</taxon>
        <taxon>Actinomycetota</taxon>
        <taxon>Actinomycetes</taxon>
        <taxon>Micrococcales</taxon>
        <taxon>Microbacteriaceae</taxon>
        <taxon>Herbiconiux</taxon>
    </lineage>
</organism>
<evidence type="ECO:0000313" key="11">
    <source>
        <dbReference type="EMBL" id="MCS5717511.1"/>
    </source>
</evidence>